<evidence type="ECO:0000313" key="3">
    <source>
        <dbReference type="Proteomes" id="UP000619238"/>
    </source>
</evidence>
<dbReference type="Proteomes" id="UP000619238">
    <property type="component" value="Unassembled WGS sequence"/>
</dbReference>
<comment type="caution">
    <text evidence="2">The sequence shown here is derived from an EMBL/GenBank/DDBJ whole genome shotgun (WGS) entry which is preliminary data.</text>
</comment>
<name>A0ABR7Q5U7_9FLAO</name>
<dbReference type="EMBL" id="JACGWS010000002">
    <property type="protein sequence ID" value="MBC8753868.1"/>
    <property type="molecule type" value="Genomic_DNA"/>
</dbReference>
<evidence type="ECO:0000256" key="1">
    <source>
        <dbReference type="SAM" id="Phobius"/>
    </source>
</evidence>
<keyword evidence="3" id="KW-1185">Reference proteome</keyword>
<sequence>MSPIKPQKTIEATIAEVQKRDKRYNYITLIVSMVVIALISSLIIYSQHEKNKANEEVIQQYKMELIENVRLREQDSLRTDSITRLVTTLRKELAIIERDLNDNNTPRNDRATALANVNLAQDKLNRITNNISDNTIVRYYKRKADGSIIERLIQSMKDPSFRLNIKQVANDDGRQKVNTIHYGKNVDKKEVYYLVKRLLDIGIKIKNVSLFKEADGYAGKDGSIEIGYESTDKVAIVTQNEIVKYNVKNERVNYYVRFYSYNPNETTKKILARYIQRANYKLKIYPNWKEKPSFFAKVPTIFYYNSSSKAKAVALKKELDGKVRGLTFKIARGNGYGISKEEQKNTLVVHYMQ</sequence>
<organism evidence="2 3">
    <name type="scientific">Kordia aestuariivivens</name>
    <dbReference type="NCBI Taxonomy" id="2759037"/>
    <lineage>
        <taxon>Bacteria</taxon>
        <taxon>Pseudomonadati</taxon>
        <taxon>Bacteroidota</taxon>
        <taxon>Flavobacteriia</taxon>
        <taxon>Flavobacteriales</taxon>
        <taxon>Flavobacteriaceae</taxon>
        <taxon>Kordia</taxon>
    </lineage>
</organism>
<reference evidence="2 3" key="1">
    <citation type="submission" date="2020-07" db="EMBL/GenBank/DDBJ databases">
        <title>Description of Kordia aestuariivivens sp. nov., isolated from a tidal flat.</title>
        <authorList>
            <person name="Park S."/>
            <person name="Yoon J.-H."/>
        </authorList>
    </citation>
    <scope>NUCLEOTIDE SEQUENCE [LARGE SCALE GENOMIC DNA]</scope>
    <source>
        <strain evidence="2 3">YSTF-M3</strain>
    </source>
</reference>
<protein>
    <submittedName>
        <fullName evidence="2">Uncharacterized protein</fullName>
    </submittedName>
</protein>
<keyword evidence="1" id="KW-0472">Membrane</keyword>
<evidence type="ECO:0000313" key="2">
    <source>
        <dbReference type="EMBL" id="MBC8753868.1"/>
    </source>
</evidence>
<feature type="transmembrane region" description="Helical" evidence="1">
    <location>
        <begin position="26"/>
        <end position="45"/>
    </location>
</feature>
<dbReference type="RefSeq" id="WP_187560903.1">
    <property type="nucleotide sequence ID" value="NZ_JACGWS010000002.1"/>
</dbReference>
<keyword evidence="1" id="KW-0812">Transmembrane</keyword>
<keyword evidence="1" id="KW-1133">Transmembrane helix</keyword>
<proteinExistence type="predicted"/>
<gene>
    <name evidence="2" type="ORF">H2O64_04250</name>
</gene>
<accession>A0ABR7Q5U7</accession>